<name>A0A5E8H7Y5_ROSAD</name>
<dbReference type="GO" id="GO:0046872">
    <property type="term" value="F:metal ion binding"/>
    <property type="evidence" value="ECO:0007669"/>
    <property type="project" value="InterPro"/>
</dbReference>
<evidence type="ECO:0000313" key="3">
    <source>
        <dbReference type="Proteomes" id="UP000004703"/>
    </source>
</evidence>
<feature type="signal peptide" evidence="1">
    <location>
        <begin position="1"/>
        <end position="20"/>
    </location>
</feature>
<dbReference type="RefSeq" id="WP_040450241.1">
    <property type="nucleotide sequence ID" value="NZ_CM011003.1"/>
</dbReference>
<dbReference type="Gene3D" id="3.30.70.100">
    <property type="match status" value="1"/>
</dbReference>
<protein>
    <submittedName>
        <fullName evidence="2">Uncharacterized protein</fullName>
    </submittedName>
</protein>
<proteinExistence type="predicted"/>
<dbReference type="InterPro" id="IPR036163">
    <property type="entry name" value="HMA_dom_sf"/>
</dbReference>
<gene>
    <name evidence="2" type="ORF">SADFL11_45</name>
</gene>
<keyword evidence="2" id="KW-0614">Plasmid</keyword>
<dbReference type="Proteomes" id="UP000004703">
    <property type="component" value="Plasmid pLADFL_1"/>
</dbReference>
<accession>A0A5E8H7Y5</accession>
<feature type="chain" id="PRO_5023052707" evidence="1">
    <location>
        <begin position="21"/>
        <end position="103"/>
    </location>
</feature>
<reference evidence="2 3" key="1">
    <citation type="submission" date="2008-01" db="EMBL/GenBank/DDBJ databases">
        <authorList>
            <person name="Wagner-Dobler I."/>
            <person name="Ferriera S."/>
            <person name="Johnson J."/>
            <person name="Kravitz S."/>
            <person name="Beeson K."/>
            <person name="Sutton G."/>
            <person name="Rogers Y.-H."/>
            <person name="Friedman R."/>
            <person name="Frazier M."/>
            <person name="Venter J.C."/>
        </authorList>
    </citation>
    <scope>NUCLEOTIDE SEQUENCE [LARGE SCALE GENOMIC DNA]</scope>
    <source>
        <strain evidence="3">DSM 17067 / NCIMB 14079 / DFL-11</strain>
        <plasmid evidence="3">pladfl_1</plasmid>
    </source>
</reference>
<keyword evidence="1" id="KW-0732">Signal</keyword>
<reference evidence="2 3" key="2">
    <citation type="submission" date="2013-04" db="EMBL/GenBank/DDBJ databases">
        <authorList>
            <person name="Fiebig A."/>
            <person name="Pradella S."/>
            <person name="Wagner-Doebler I."/>
        </authorList>
    </citation>
    <scope>NUCLEOTIDE SEQUENCE [LARGE SCALE GENOMIC DNA]</scope>
    <source>
        <strain evidence="3">DSM 17067 / NCIMB 14079 / DFL-11</strain>
        <plasmid evidence="3">pladfl_1</plasmid>
    </source>
</reference>
<geneLocation type="plasmid" evidence="3">
    <name>pladfl_1</name>
</geneLocation>
<dbReference type="AlphaFoldDB" id="A0A5E8H7Y5"/>
<sequence length="103" mass="11064">MKKTFMTLAVLFLATGATHAEERKARIEVTGLWCPSCSYIVGEALQKSESVAILNFQEHEDGRSGVYTITFDDAVTDLGEIVAQPAAYGYTAVLLDDGTNSGS</sequence>
<organism evidence="2 3">
    <name type="scientific">Roseibium alexandrii (strain DSM 17067 / NCIMB 14079 / DFL-11)</name>
    <name type="common">Labrenzia alexandrii</name>
    <dbReference type="NCBI Taxonomy" id="244592"/>
    <lineage>
        <taxon>Bacteria</taxon>
        <taxon>Pseudomonadati</taxon>
        <taxon>Pseudomonadota</taxon>
        <taxon>Alphaproteobacteria</taxon>
        <taxon>Hyphomicrobiales</taxon>
        <taxon>Stappiaceae</taxon>
        <taxon>Roseibium</taxon>
    </lineage>
</organism>
<dbReference type="EMBL" id="ACCU02000005">
    <property type="protein sequence ID" value="EEE48151.2"/>
    <property type="molecule type" value="Genomic_DNA"/>
</dbReference>
<evidence type="ECO:0000313" key="2">
    <source>
        <dbReference type="EMBL" id="EEE48151.2"/>
    </source>
</evidence>
<evidence type="ECO:0000256" key="1">
    <source>
        <dbReference type="SAM" id="SignalP"/>
    </source>
</evidence>
<comment type="caution">
    <text evidence="2">The sequence shown here is derived from an EMBL/GenBank/DDBJ whole genome shotgun (WGS) entry which is preliminary data.</text>
</comment>
<dbReference type="SUPFAM" id="SSF55008">
    <property type="entry name" value="HMA, heavy metal-associated domain"/>
    <property type="match status" value="1"/>
</dbReference>